<dbReference type="AlphaFoldDB" id="A0A6C0ANZ6"/>
<protein>
    <submittedName>
        <fullName evidence="1">Uncharacterized protein</fullName>
    </submittedName>
</protein>
<proteinExistence type="predicted"/>
<dbReference type="EMBL" id="MN740728">
    <property type="protein sequence ID" value="QHS81015.1"/>
    <property type="molecule type" value="Genomic_DNA"/>
</dbReference>
<sequence length="90" mass="10367">MSWVSGLRSNIIYTIAKRPLDPRWSQQDLQIFLGHCANGQALGWEESRAVNTAEALVIRTKNHGIYWSNSELNKDMDKLLSITWKQHEAQ</sequence>
<organism evidence="1">
    <name type="scientific">viral metagenome</name>
    <dbReference type="NCBI Taxonomy" id="1070528"/>
    <lineage>
        <taxon>unclassified sequences</taxon>
        <taxon>metagenomes</taxon>
        <taxon>organismal metagenomes</taxon>
    </lineage>
</organism>
<name>A0A6C0ANZ6_9ZZZZ</name>
<accession>A0A6C0ANZ6</accession>
<evidence type="ECO:0000313" key="1">
    <source>
        <dbReference type="EMBL" id="QHS81015.1"/>
    </source>
</evidence>
<reference evidence="1" key="1">
    <citation type="journal article" date="2020" name="Nature">
        <title>Giant virus diversity and host interactions through global metagenomics.</title>
        <authorList>
            <person name="Schulz F."/>
            <person name="Roux S."/>
            <person name="Paez-Espino D."/>
            <person name="Jungbluth S."/>
            <person name="Walsh D.A."/>
            <person name="Denef V.J."/>
            <person name="McMahon K.D."/>
            <person name="Konstantinidis K.T."/>
            <person name="Eloe-Fadrosh E.A."/>
            <person name="Kyrpides N.C."/>
            <person name="Woyke T."/>
        </authorList>
    </citation>
    <scope>NUCLEOTIDE SEQUENCE</scope>
    <source>
        <strain evidence="1">GVMAG-S-1101161-73</strain>
    </source>
</reference>